<name>A0A1G1WML9_9BACT</name>
<dbReference type="Pfam" id="PF13181">
    <property type="entry name" value="TPR_8"/>
    <property type="match status" value="1"/>
</dbReference>
<keyword evidence="4" id="KW-1133">Transmembrane helix</keyword>
<feature type="transmembrane region" description="Helical" evidence="4">
    <location>
        <begin position="49"/>
        <end position="66"/>
    </location>
</feature>
<feature type="repeat" description="TPR" evidence="3">
    <location>
        <begin position="465"/>
        <end position="498"/>
    </location>
</feature>
<evidence type="ECO:0000256" key="1">
    <source>
        <dbReference type="ARBA" id="ARBA00022737"/>
    </source>
</evidence>
<dbReference type="PROSITE" id="PS50005">
    <property type="entry name" value="TPR"/>
    <property type="match status" value="3"/>
</dbReference>
<keyword evidence="1" id="KW-0677">Repeat</keyword>
<dbReference type="InterPro" id="IPR019734">
    <property type="entry name" value="TPR_rpt"/>
</dbReference>
<dbReference type="EMBL" id="MHCX01000037">
    <property type="protein sequence ID" value="OGY28988.1"/>
    <property type="molecule type" value="Genomic_DNA"/>
</dbReference>
<dbReference type="SMART" id="SM00028">
    <property type="entry name" value="TPR"/>
    <property type="match status" value="3"/>
</dbReference>
<feature type="transmembrane region" description="Helical" evidence="4">
    <location>
        <begin position="389"/>
        <end position="408"/>
    </location>
</feature>
<reference evidence="5 6" key="1">
    <citation type="journal article" date="2016" name="Nat. Commun.">
        <title>Thousands of microbial genomes shed light on interconnected biogeochemical processes in an aquifer system.</title>
        <authorList>
            <person name="Anantharaman K."/>
            <person name="Brown C.T."/>
            <person name="Hug L.A."/>
            <person name="Sharon I."/>
            <person name="Castelle C.J."/>
            <person name="Probst A.J."/>
            <person name="Thomas B.C."/>
            <person name="Singh A."/>
            <person name="Wilkins M.J."/>
            <person name="Karaoz U."/>
            <person name="Brodie E.L."/>
            <person name="Williams K.H."/>
            <person name="Hubbard S.S."/>
            <person name="Banfield J.F."/>
        </authorList>
    </citation>
    <scope>NUCLEOTIDE SEQUENCE [LARGE SCALE GENOMIC DNA]</scope>
</reference>
<dbReference type="Proteomes" id="UP000177821">
    <property type="component" value="Unassembled WGS sequence"/>
</dbReference>
<comment type="caution">
    <text evidence="5">The sequence shown here is derived from an EMBL/GenBank/DDBJ whole genome shotgun (WGS) entry which is preliminary data.</text>
</comment>
<dbReference type="AlphaFoldDB" id="A0A1G1WML9"/>
<feature type="repeat" description="TPR" evidence="3">
    <location>
        <begin position="431"/>
        <end position="464"/>
    </location>
</feature>
<feature type="transmembrane region" description="Helical" evidence="4">
    <location>
        <begin position="147"/>
        <end position="166"/>
    </location>
</feature>
<keyword evidence="4" id="KW-0812">Transmembrane</keyword>
<feature type="transmembrane region" description="Helical" evidence="4">
    <location>
        <begin position="362"/>
        <end position="382"/>
    </location>
</feature>
<feature type="transmembrane region" description="Helical" evidence="4">
    <location>
        <begin position="117"/>
        <end position="135"/>
    </location>
</feature>
<dbReference type="InterPro" id="IPR052346">
    <property type="entry name" value="O-mannosyl-transferase_TMTC"/>
</dbReference>
<dbReference type="Gene3D" id="1.25.40.10">
    <property type="entry name" value="Tetratricopeptide repeat domain"/>
    <property type="match status" value="1"/>
</dbReference>
<evidence type="ECO:0000256" key="4">
    <source>
        <dbReference type="SAM" id="Phobius"/>
    </source>
</evidence>
<proteinExistence type="predicted"/>
<dbReference type="InterPro" id="IPR011990">
    <property type="entry name" value="TPR-like_helical_dom_sf"/>
</dbReference>
<evidence type="ECO:0000256" key="3">
    <source>
        <dbReference type="PROSITE-ProRule" id="PRU00339"/>
    </source>
</evidence>
<feature type="transmembrane region" description="Helical" evidence="4">
    <location>
        <begin position="333"/>
        <end position="350"/>
    </location>
</feature>
<evidence type="ECO:0000313" key="5">
    <source>
        <dbReference type="EMBL" id="OGY28988.1"/>
    </source>
</evidence>
<feature type="transmembrane region" description="Helical" evidence="4">
    <location>
        <begin position="196"/>
        <end position="222"/>
    </location>
</feature>
<accession>A0A1G1WML9</accession>
<sequence>MFFVKSEVSKKVSTGIEITKTKMIIRIVKIYQNWCRIETMSAFLSWIKTNWFVLSILSGLVIISYVNTLTNQFVSDDRSIVLEGPNWGLEDVYNRAHYSLRLLVYLITYKLVGLNPVLYHISNILFHIANVVLVYEVVKKLSKPKIAFFTAALFSVHPILSESIAWVSGGGYAQYTFFFLISFLLFINAKNNWKMILISTIFLTLSILSSEKALPLILVYVLYEICYGSIIKRWRYLVPFLVIGIIFGIYFVSLLTNRSVSLQTSYYQEGGYYNPLIQIPTALSKYLELIFWPMDLTLYQTELNFPPLIFGIRALVTLALFGFIIWSFFKNKSVFFGLSFFLITLLPTLTPLKIASVVAERYVYLGSIGIFFVVSFLLYKLFNKKKLKFLSYAIFGLAIVLLSFRTMVRNLDWENEDTLWLSAAKTSPSSPHNHNNLADYYARHGDYQNAIRELLIAIALVPNYADAYHNLGNTYKQIGNTEESINSYEQAIKYNPGLWQSYQNLGAVYFDLKKLDLAKANFLKALEINPSNPQIQQALQIVEQSRQQSF</sequence>
<dbReference type="Pfam" id="PF00515">
    <property type="entry name" value="TPR_1"/>
    <property type="match status" value="1"/>
</dbReference>
<organism evidence="5 6">
    <name type="scientific">Candidatus Woykebacteria bacterium RIFCSPHIGHO2_02_FULL_43_16b</name>
    <dbReference type="NCBI Taxonomy" id="1802601"/>
    <lineage>
        <taxon>Bacteria</taxon>
        <taxon>Candidatus Woykeibacteriota</taxon>
    </lineage>
</organism>
<feature type="transmembrane region" description="Helical" evidence="4">
    <location>
        <begin position="172"/>
        <end position="189"/>
    </location>
</feature>
<gene>
    <name evidence="5" type="ORF">A3J50_03815</name>
</gene>
<protein>
    <submittedName>
        <fullName evidence="5">Uncharacterized protein</fullName>
    </submittedName>
</protein>
<dbReference type="PANTHER" id="PTHR44227">
    <property type="match status" value="1"/>
</dbReference>
<dbReference type="PANTHER" id="PTHR44227:SF3">
    <property type="entry name" value="PROTEIN O-MANNOSYL-TRANSFERASE TMTC4"/>
    <property type="match status" value="1"/>
</dbReference>
<keyword evidence="2 3" id="KW-0802">TPR repeat</keyword>
<keyword evidence="4" id="KW-0472">Membrane</keyword>
<feature type="transmembrane region" description="Helical" evidence="4">
    <location>
        <begin position="276"/>
        <end position="293"/>
    </location>
</feature>
<dbReference type="SUPFAM" id="SSF48452">
    <property type="entry name" value="TPR-like"/>
    <property type="match status" value="1"/>
</dbReference>
<feature type="transmembrane region" description="Helical" evidence="4">
    <location>
        <begin position="305"/>
        <end position="326"/>
    </location>
</feature>
<evidence type="ECO:0000313" key="6">
    <source>
        <dbReference type="Proteomes" id="UP000177821"/>
    </source>
</evidence>
<feature type="transmembrane region" description="Helical" evidence="4">
    <location>
        <begin position="234"/>
        <end position="255"/>
    </location>
</feature>
<evidence type="ECO:0000256" key="2">
    <source>
        <dbReference type="ARBA" id="ARBA00022803"/>
    </source>
</evidence>
<dbReference type="PROSITE" id="PS50293">
    <property type="entry name" value="TPR_REGION"/>
    <property type="match status" value="2"/>
</dbReference>
<feature type="repeat" description="TPR" evidence="3">
    <location>
        <begin position="499"/>
        <end position="532"/>
    </location>
</feature>